<feature type="transmembrane region" description="Helical" evidence="8">
    <location>
        <begin position="344"/>
        <end position="361"/>
    </location>
</feature>
<feature type="transmembrane region" description="Helical" evidence="8">
    <location>
        <begin position="367"/>
        <end position="387"/>
    </location>
</feature>
<dbReference type="GO" id="GO:0000155">
    <property type="term" value="F:phosphorelay sensor kinase activity"/>
    <property type="evidence" value="ECO:0007669"/>
    <property type="project" value="InterPro"/>
</dbReference>
<name>A0A0G4I1I1_9ALVE</name>
<dbReference type="VEuPathDB" id="CryptoDB:Cvel_10115"/>
<feature type="modified residue" description="4-aspartylphosphate" evidence="6">
    <location>
        <position position="1233"/>
    </location>
</feature>
<dbReference type="SMART" id="SM00388">
    <property type="entry name" value="HisKA"/>
    <property type="match status" value="1"/>
</dbReference>
<dbReference type="SUPFAM" id="SSF52172">
    <property type="entry name" value="CheY-like"/>
    <property type="match status" value="1"/>
</dbReference>
<proteinExistence type="predicted"/>
<feature type="transmembrane region" description="Helical" evidence="8">
    <location>
        <begin position="481"/>
        <end position="499"/>
    </location>
</feature>
<dbReference type="PANTHER" id="PTHR43047">
    <property type="entry name" value="TWO-COMPONENT HISTIDINE PROTEIN KINASE"/>
    <property type="match status" value="1"/>
</dbReference>
<feature type="compositionally biased region" description="Basic and acidic residues" evidence="7">
    <location>
        <begin position="627"/>
        <end position="654"/>
    </location>
</feature>
<feature type="transmembrane region" description="Helical" evidence="8">
    <location>
        <begin position="432"/>
        <end position="451"/>
    </location>
</feature>
<dbReference type="InterPro" id="IPR003661">
    <property type="entry name" value="HisK_dim/P_dom"/>
</dbReference>
<dbReference type="Gene3D" id="3.40.50.2300">
    <property type="match status" value="1"/>
</dbReference>
<evidence type="ECO:0000259" key="10">
    <source>
        <dbReference type="PROSITE" id="PS50110"/>
    </source>
</evidence>
<evidence type="ECO:0000256" key="8">
    <source>
        <dbReference type="SAM" id="Phobius"/>
    </source>
</evidence>
<dbReference type="InterPro" id="IPR003594">
    <property type="entry name" value="HATPase_dom"/>
</dbReference>
<dbReference type="EMBL" id="CDMZ01004726">
    <property type="protein sequence ID" value="CEM50686.1"/>
    <property type="molecule type" value="Genomic_DNA"/>
</dbReference>
<dbReference type="InterPro" id="IPR036097">
    <property type="entry name" value="HisK_dim/P_sf"/>
</dbReference>
<evidence type="ECO:0000256" key="1">
    <source>
        <dbReference type="ARBA" id="ARBA00000085"/>
    </source>
</evidence>
<dbReference type="PhylomeDB" id="A0A0G4I1I1"/>
<feature type="compositionally biased region" description="Basic and acidic residues" evidence="7">
    <location>
        <begin position="1061"/>
        <end position="1070"/>
    </location>
</feature>
<comment type="catalytic activity">
    <reaction evidence="1">
        <text>ATP + protein L-histidine = ADP + protein N-phospho-L-histidine.</text>
        <dbReference type="EC" id="2.7.13.3"/>
    </reaction>
</comment>
<gene>
    <name evidence="11" type="ORF">Cvel_10115</name>
</gene>
<evidence type="ECO:0000259" key="9">
    <source>
        <dbReference type="PROSITE" id="PS50109"/>
    </source>
</evidence>
<evidence type="ECO:0000313" key="11">
    <source>
        <dbReference type="EMBL" id="CEM50686.1"/>
    </source>
</evidence>
<keyword evidence="8" id="KW-1133">Transmembrane helix</keyword>
<evidence type="ECO:0000256" key="3">
    <source>
        <dbReference type="ARBA" id="ARBA00022553"/>
    </source>
</evidence>
<feature type="compositionally biased region" description="Basic and acidic residues" evidence="7">
    <location>
        <begin position="1029"/>
        <end position="1046"/>
    </location>
</feature>
<feature type="transmembrane region" description="Helical" evidence="8">
    <location>
        <begin position="6"/>
        <end position="28"/>
    </location>
</feature>
<evidence type="ECO:0000256" key="4">
    <source>
        <dbReference type="ARBA" id="ARBA00022679"/>
    </source>
</evidence>
<feature type="transmembrane region" description="Helical" evidence="8">
    <location>
        <begin position="407"/>
        <end position="426"/>
    </location>
</feature>
<keyword evidence="3 6" id="KW-0597">Phosphoprotein</keyword>
<feature type="region of interest" description="Disordered" evidence="7">
    <location>
        <begin position="600"/>
        <end position="654"/>
    </location>
</feature>
<dbReference type="InterPro" id="IPR004358">
    <property type="entry name" value="Sig_transdc_His_kin-like_C"/>
</dbReference>
<feature type="region of interest" description="Disordered" evidence="7">
    <location>
        <begin position="1021"/>
        <end position="1132"/>
    </location>
</feature>
<dbReference type="PROSITE" id="PS50109">
    <property type="entry name" value="HIS_KIN"/>
    <property type="match status" value="1"/>
</dbReference>
<evidence type="ECO:0000256" key="7">
    <source>
        <dbReference type="SAM" id="MobiDB-lite"/>
    </source>
</evidence>
<accession>A0A0G4I1I1</accession>
<reference evidence="11" key="1">
    <citation type="submission" date="2014-11" db="EMBL/GenBank/DDBJ databases">
        <authorList>
            <person name="Otto D Thomas"/>
            <person name="Naeem Raeece"/>
        </authorList>
    </citation>
    <scope>NUCLEOTIDE SEQUENCE</scope>
</reference>
<keyword evidence="8" id="KW-0812">Transmembrane</keyword>
<evidence type="ECO:0000256" key="2">
    <source>
        <dbReference type="ARBA" id="ARBA00012438"/>
    </source>
</evidence>
<protein>
    <recommendedName>
        <fullName evidence="2">histidine kinase</fullName>
        <ecNumber evidence="2">2.7.13.3</ecNumber>
    </recommendedName>
</protein>
<dbReference type="SMART" id="SM00387">
    <property type="entry name" value="HATPase_c"/>
    <property type="match status" value="1"/>
</dbReference>
<dbReference type="PROSITE" id="PS50110">
    <property type="entry name" value="RESPONSE_REGULATORY"/>
    <property type="match status" value="1"/>
</dbReference>
<dbReference type="InterPro" id="IPR001789">
    <property type="entry name" value="Sig_transdc_resp-reg_receiver"/>
</dbReference>
<dbReference type="InterPro" id="IPR036890">
    <property type="entry name" value="HATPase_C_sf"/>
</dbReference>
<keyword evidence="5" id="KW-0418">Kinase</keyword>
<feature type="transmembrane region" description="Helical" evidence="8">
    <location>
        <begin position="293"/>
        <end position="317"/>
    </location>
</feature>
<dbReference type="Pfam" id="PF02518">
    <property type="entry name" value="HATPase_c"/>
    <property type="match status" value="1"/>
</dbReference>
<feature type="domain" description="Response regulatory" evidence="10">
    <location>
        <begin position="1167"/>
        <end position="1318"/>
    </location>
</feature>
<dbReference type="InterPro" id="IPR011006">
    <property type="entry name" value="CheY-like_superfamily"/>
</dbReference>
<feature type="region of interest" description="Disordered" evidence="7">
    <location>
        <begin position="229"/>
        <end position="252"/>
    </location>
</feature>
<keyword evidence="8" id="KW-0472">Membrane</keyword>
<keyword evidence="4" id="KW-0808">Transferase</keyword>
<feature type="domain" description="Histidine kinase" evidence="9">
    <location>
        <begin position="788"/>
        <end position="962"/>
    </location>
</feature>
<feature type="compositionally biased region" description="Polar residues" evidence="7">
    <location>
        <begin position="1103"/>
        <end position="1112"/>
    </location>
</feature>
<dbReference type="PRINTS" id="PR00344">
    <property type="entry name" value="BCTRLSENSOR"/>
</dbReference>
<dbReference type="SMART" id="SM00448">
    <property type="entry name" value="REC"/>
    <property type="match status" value="1"/>
</dbReference>
<dbReference type="EC" id="2.7.13.3" evidence="2"/>
<dbReference type="SUPFAM" id="SSF55874">
    <property type="entry name" value="ATPase domain of HSP90 chaperone/DNA topoisomerase II/histidine kinase"/>
    <property type="match status" value="1"/>
</dbReference>
<evidence type="ECO:0000256" key="6">
    <source>
        <dbReference type="PROSITE-ProRule" id="PRU00169"/>
    </source>
</evidence>
<feature type="transmembrane region" description="Helical" evidence="8">
    <location>
        <begin position="270"/>
        <end position="287"/>
    </location>
</feature>
<feature type="compositionally biased region" description="Polar residues" evidence="7">
    <location>
        <begin position="616"/>
        <end position="626"/>
    </location>
</feature>
<evidence type="ECO:0000256" key="5">
    <source>
        <dbReference type="ARBA" id="ARBA00022777"/>
    </source>
</evidence>
<dbReference type="InterPro" id="IPR005467">
    <property type="entry name" value="His_kinase_dom"/>
</dbReference>
<dbReference type="PANTHER" id="PTHR43047:SF69">
    <property type="entry name" value="HISTIDINE KINASE CONTAINING CHEY-HOMOLOGOUS RECEIVER DOMAIN-RELATED"/>
    <property type="match status" value="1"/>
</dbReference>
<dbReference type="SUPFAM" id="SSF47384">
    <property type="entry name" value="Homodimeric domain of signal transducing histidine kinase"/>
    <property type="match status" value="1"/>
</dbReference>
<sequence>MTTWDINAIRFGFAGYFLLVLLLLCNICERALCVNRKRQQRCGAADAGSQRRFLRLASHRVSGRGKKNAIECPGRQQFRDVHVSNDSSVQQGDQHSTSVCPALAADLPVSSLALQREGAEREKTDREEGEIFRDAPHGDAVEATASDGEALKSSLHLQPSRSVALLVGPIALQTDSPTAKTPPVPAKPVRKEEREETAVPQVSRTFHDLEGAVLISADGACKEEMASVHLSKGEGDDNRGHEGKEKKSEERSNQRWYRLPCDGSMSRSQWIQICCGVLLVTFLSPALSQYALFQISVGITLTLTSTGPLWSLPLVWLMKRERVVSSDIRQECFAEQRQGVPLKWAAYCLVSGSYIFSAYYFELMSAFASLVWFAWLLLMAFSATPLVTGEGRCKGQQSNQKERNCFLGLLASLFLFHVGAVSVGTPSRDLDLVLMGVAAVWNKMTFVVFFLAPMHFNLLNLADSVLWLAALTYSIRPTPTMFIAIALPGVCLFVMAFGVSKVSEQTLNKILDERDKREQAEEAQRAFLSYIMHEMRNPLSGALLLTSEFSETLRELLNEGGDGEGLIAPLVAAASPAPAASCAIGEAGGGGSMAVAEATSKMTEADPPPVQDQERLSSSGQKGTLNDSERFGKGGERSEAGEEGKAQREEGCDCRTPELLEGSLSLSVQDHGRTGNSQVQRAKMMQLAELVSMMSCQLEKMQTVCNDVLQLSKLESGKFEYRFQAGDLFSWLRHVALVSGRTFFAEQEEFKSFWETDPSIAALIGDGSASEGISPAGSPSSGPMRAVADFPRLSQVIDNFLSNARKFSKGGEVALTANIRALSADERRSLTHLIRGEVEGDGVMVDQWTTTVRELYEKEKDTMERGGSSTSLRGLKGLEWAMLRVSVKDSGVGLAPEDIPKLFKPYSQIRAGVLQNGGGTGLGLSICKNFVEAHGKGRIWAESGGVGMGSQFVFEVCLPLVPRSPPTRRHSGASSQQSVFSRWQTIQLSSRENSLALTPEMQKGIAMMQQGLSLMALSEGEAAEAGVEVPRDEKERREKDSTRENEQTSTGAAAAAELPVEEIKRDRTAEEGTGEINQITECPSEDLKEQPQPRSPPEIIHSVSPTIDSPLNQKDPPRSTESPKLCGDFETPSSKLRSSILLNKTTVLPKPGHSVKDSVRSSPQSVDVLLVDDDRFCLLAASAVIRRLGLSVETAESGEEAVQRVTASTRHILERGDPQDCTEFPSFKLIIFDNNMPGLSGPQAAQKIRAHFRAFQNTAQKPEGESGNSGCLSPPCMVGCTGDVSEETRAAFFEAGALKVLHKPIRKETLEEALKGLPMSFHAADALC</sequence>
<dbReference type="Gene3D" id="1.10.287.130">
    <property type="match status" value="1"/>
</dbReference>
<dbReference type="Gene3D" id="3.30.565.10">
    <property type="entry name" value="Histidine kinase-like ATPase, C-terminal domain"/>
    <property type="match status" value="1"/>
</dbReference>
<dbReference type="CDD" id="cd17546">
    <property type="entry name" value="REC_hyHK_CKI1_RcsC-like"/>
    <property type="match status" value="1"/>
</dbReference>
<dbReference type="CDD" id="cd00082">
    <property type="entry name" value="HisKA"/>
    <property type="match status" value="1"/>
</dbReference>
<feature type="region of interest" description="Disordered" evidence="7">
    <location>
        <begin position="174"/>
        <end position="201"/>
    </location>
</feature>
<organism evidence="11">
    <name type="scientific">Chromera velia CCMP2878</name>
    <dbReference type="NCBI Taxonomy" id="1169474"/>
    <lineage>
        <taxon>Eukaryota</taxon>
        <taxon>Sar</taxon>
        <taxon>Alveolata</taxon>
        <taxon>Colpodellida</taxon>
        <taxon>Chromeraceae</taxon>
        <taxon>Chromera</taxon>
    </lineage>
</organism>